<sequence length="63" mass="6286">MAAAAATTRWRESYSARASSGGNGCGRAAARGPREVTNGGRSSSGVERVAATSGSRGSGVFHE</sequence>
<gene>
    <name evidence="2" type="ORF">DEO72_LG1g2138</name>
</gene>
<evidence type="ECO:0000256" key="1">
    <source>
        <dbReference type="SAM" id="MobiDB-lite"/>
    </source>
</evidence>
<evidence type="ECO:0000313" key="3">
    <source>
        <dbReference type="Proteomes" id="UP000501690"/>
    </source>
</evidence>
<keyword evidence="3" id="KW-1185">Reference proteome</keyword>
<dbReference type="AlphaFoldDB" id="A0A4D6KXM8"/>
<dbReference type="EMBL" id="CP039345">
    <property type="protein sequence ID" value="QCD78504.1"/>
    <property type="molecule type" value="Genomic_DNA"/>
</dbReference>
<evidence type="ECO:0000313" key="2">
    <source>
        <dbReference type="EMBL" id="QCD78504.1"/>
    </source>
</evidence>
<proteinExistence type="predicted"/>
<protein>
    <submittedName>
        <fullName evidence="2">Uncharacterized protein</fullName>
    </submittedName>
</protein>
<dbReference type="Proteomes" id="UP000501690">
    <property type="component" value="Linkage Group LG1"/>
</dbReference>
<feature type="compositionally biased region" description="Low complexity" evidence="1">
    <location>
        <begin position="15"/>
        <end position="31"/>
    </location>
</feature>
<accession>A0A4D6KXM8</accession>
<organism evidence="2 3">
    <name type="scientific">Vigna unguiculata</name>
    <name type="common">Cowpea</name>
    <dbReference type="NCBI Taxonomy" id="3917"/>
    <lineage>
        <taxon>Eukaryota</taxon>
        <taxon>Viridiplantae</taxon>
        <taxon>Streptophyta</taxon>
        <taxon>Embryophyta</taxon>
        <taxon>Tracheophyta</taxon>
        <taxon>Spermatophyta</taxon>
        <taxon>Magnoliopsida</taxon>
        <taxon>eudicotyledons</taxon>
        <taxon>Gunneridae</taxon>
        <taxon>Pentapetalae</taxon>
        <taxon>rosids</taxon>
        <taxon>fabids</taxon>
        <taxon>Fabales</taxon>
        <taxon>Fabaceae</taxon>
        <taxon>Papilionoideae</taxon>
        <taxon>50 kb inversion clade</taxon>
        <taxon>NPAAA clade</taxon>
        <taxon>indigoferoid/millettioid clade</taxon>
        <taxon>Phaseoleae</taxon>
        <taxon>Vigna</taxon>
    </lineage>
</organism>
<name>A0A4D6KXM8_VIGUN</name>
<reference evidence="2 3" key="1">
    <citation type="submission" date="2019-04" db="EMBL/GenBank/DDBJ databases">
        <title>An improved genome assembly and genetic linkage map for asparagus bean, Vigna unguiculata ssp. sesquipedialis.</title>
        <authorList>
            <person name="Xia Q."/>
            <person name="Zhang R."/>
            <person name="Dong Y."/>
        </authorList>
    </citation>
    <scope>NUCLEOTIDE SEQUENCE [LARGE SCALE GENOMIC DNA]</scope>
    <source>
        <tissue evidence="2">Leaf</tissue>
    </source>
</reference>
<feature type="region of interest" description="Disordered" evidence="1">
    <location>
        <begin position="1"/>
        <end position="63"/>
    </location>
</feature>